<accession>A0A1E5KUY6</accession>
<feature type="transmembrane region" description="Helical" evidence="1">
    <location>
        <begin position="225"/>
        <end position="244"/>
    </location>
</feature>
<feature type="transmembrane region" description="Helical" evidence="1">
    <location>
        <begin position="151"/>
        <end position="169"/>
    </location>
</feature>
<evidence type="ECO:0000313" key="2">
    <source>
        <dbReference type="EMBL" id="OEH81693.1"/>
    </source>
</evidence>
<dbReference type="AlphaFoldDB" id="A0A1E5KUY6"/>
<feature type="transmembrane region" description="Helical" evidence="1">
    <location>
        <begin position="125"/>
        <end position="144"/>
    </location>
</feature>
<protein>
    <recommendedName>
        <fullName evidence="4">Membrane protein 6-pyruvoyl-tetrahydropterin synthase-related domain-containing protein</fullName>
    </recommendedName>
</protein>
<feature type="transmembrane region" description="Helical" evidence="1">
    <location>
        <begin position="290"/>
        <end position="307"/>
    </location>
</feature>
<organism evidence="2 3">
    <name type="scientific">Enterococcus rivorum</name>
    <dbReference type="NCBI Taxonomy" id="762845"/>
    <lineage>
        <taxon>Bacteria</taxon>
        <taxon>Bacillati</taxon>
        <taxon>Bacillota</taxon>
        <taxon>Bacilli</taxon>
        <taxon>Lactobacillales</taxon>
        <taxon>Enterococcaceae</taxon>
        <taxon>Enterococcus</taxon>
    </lineage>
</organism>
<name>A0A1E5KUY6_9ENTE</name>
<feature type="transmembrane region" description="Helical" evidence="1">
    <location>
        <begin position="181"/>
        <end position="213"/>
    </location>
</feature>
<feature type="transmembrane region" description="Helical" evidence="1">
    <location>
        <begin position="9"/>
        <end position="28"/>
    </location>
</feature>
<feature type="transmembrane region" description="Helical" evidence="1">
    <location>
        <begin position="527"/>
        <end position="545"/>
    </location>
</feature>
<keyword evidence="1" id="KW-0812">Transmembrane</keyword>
<sequence length="559" mass="64619">MEHFFRKNQYLIIVIMYGIAVLALYPFFGKGFIFNQDDFLFHSARLDSYYKAVTQGDLFPKLFPEMANGYGYLADLFYPSILLLPYALFRIVGLSHVTAYFFFLILINCLTFLFSYFFYRAFSKQIVPSIIFASIYTTATYRLIDLFIRGALGETLAFCFLPLVIWGVYEVFFNNQKKWYLLAFGMTLLLLSHMISAFMVFWFVLGLLIYCLITRQFSKERFVSLAKATCFTCLLSAWAILPILEQSFHLSFNFSKKVIWAIGLEYSMSDFFLNSLGSNAGVWSNLKPNIGIFLLIVLLVSIVKYPILPKKMQFITIIAVIDSILSTNLFPWFPFKDSFFGYMQFPWRILLFVTFFCSILGTYWLTSRSKLDLKAIVLIFALIIGLTLSFNFNALYNFEKNNVTKVTDENFTEFQKKAIGGGREYLIKNTDYNVYAEEKNRAPLLIDSRGTTKIQTFTENDTNLTFRTTNPEEGTLLFPRLMYYGYQATVNGKLVPVKANKGLASIKIEPGLNEVTLKYKKTPLQVGTFWLSFITLLLTIVWLYLKKKRKLTSNQQTGL</sequence>
<dbReference type="Pfam" id="PF09586">
    <property type="entry name" value="YfhO"/>
    <property type="match status" value="1"/>
</dbReference>
<evidence type="ECO:0000313" key="3">
    <source>
        <dbReference type="Proteomes" id="UP000095256"/>
    </source>
</evidence>
<comment type="caution">
    <text evidence="2">The sequence shown here is derived from an EMBL/GenBank/DDBJ whole genome shotgun (WGS) entry which is preliminary data.</text>
</comment>
<keyword evidence="3" id="KW-1185">Reference proteome</keyword>
<reference evidence="2 3" key="1">
    <citation type="submission" date="2016-09" db="EMBL/GenBank/DDBJ databases">
        <authorList>
            <person name="Capua I."/>
            <person name="De Benedictis P."/>
            <person name="Joannis T."/>
            <person name="Lombin L.H."/>
            <person name="Cattoli G."/>
        </authorList>
    </citation>
    <scope>NUCLEOTIDE SEQUENCE [LARGE SCALE GENOMIC DNA]</scope>
    <source>
        <strain evidence="2 3">LMG 25899</strain>
    </source>
</reference>
<feature type="transmembrane region" description="Helical" evidence="1">
    <location>
        <begin position="314"/>
        <end position="333"/>
    </location>
</feature>
<evidence type="ECO:0008006" key="4">
    <source>
        <dbReference type="Google" id="ProtNLM"/>
    </source>
</evidence>
<keyword evidence="1" id="KW-1133">Transmembrane helix</keyword>
<feature type="transmembrane region" description="Helical" evidence="1">
    <location>
        <begin position="377"/>
        <end position="396"/>
    </location>
</feature>
<dbReference type="Proteomes" id="UP000095256">
    <property type="component" value="Unassembled WGS sequence"/>
</dbReference>
<gene>
    <name evidence="2" type="ORF">BCR26_15810</name>
</gene>
<feature type="transmembrane region" description="Helical" evidence="1">
    <location>
        <begin position="345"/>
        <end position="365"/>
    </location>
</feature>
<evidence type="ECO:0000256" key="1">
    <source>
        <dbReference type="SAM" id="Phobius"/>
    </source>
</evidence>
<dbReference type="InterPro" id="IPR018580">
    <property type="entry name" value="Uncharacterised_YfhO"/>
</dbReference>
<feature type="transmembrane region" description="Helical" evidence="1">
    <location>
        <begin position="69"/>
        <end position="88"/>
    </location>
</feature>
<keyword evidence="1" id="KW-0472">Membrane</keyword>
<dbReference type="EMBL" id="MIEK01000038">
    <property type="protein sequence ID" value="OEH81693.1"/>
    <property type="molecule type" value="Genomic_DNA"/>
</dbReference>
<dbReference type="STRING" id="762845.BCR26_15810"/>
<proteinExistence type="predicted"/>
<feature type="transmembrane region" description="Helical" evidence="1">
    <location>
        <begin position="100"/>
        <end position="119"/>
    </location>
</feature>